<dbReference type="InterPro" id="IPR050396">
    <property type="entry name" value="Glycosyltr_51/Transpeptidase"/>
</dbReference>
<dbReference type="CDD" id="cd06577">
    <property type="entry name" value="PASTA_pknB"/>
    <property type="match status" value="2"/>
</dbReference>
<dbReference type="GO" id="GO:0008658">
    <property type="term" value="F:penicillin binding"/>
    <property type="evidence" value="ECO:0007669"/>
    <property type="project" value="InterPro"/>
</dbReference>
<comment type="similarity">
    <text evidence="1">In the C-terminal section; belongs to the transpeptidase family.</text>
</comment>
<dbReference type="InterPro" id="IPR001264">
    <property type="entry name" value="Glyco_trans_51"/>
</dbReference>
<dbReference type="RefSeq" id="WP_286678170.1">
    <property type="nucleotide sequence ID" value="NZ_MNXI01000065.1"/>
</dbReference>
<dbReference type="GO" id="GO:0071555">
    <property type="term" value="P:cell wall organization"/>
    <property type="evidence" value="ECO:0007669"/>
    <property type="project" value="UniProtKB-KW"/>
</dbReference>
<keyword evidence="14" id="KW-1133">Transmembrane helix</keyword>
<evidence type="ECO:0000256" key="9">
    <source>
        <dbReference type="ARBA" id="ARBA00022984"/>
    </source>
</evidence>
<dbReference type="GO" id="GO:0008955">
    <property type="term" value="F:peptidoglycan glycosyltransferase activity"/>
    <property type="evidence" value="ECO:0007669"/>
    <property type="project" value="UniProtKB-EC"/>
</dbReference>
<keyword evidence="10" id="KW-0511">Multifunctional enzyme</keyword>
<keyword evidence="14" id="KW-0472">Membrane</keyword>
<dbReference type="FunFam" id="1.10.3810.10:FF:000001">
    <property type="entry name" value="Penicillin-binding protein 1A"/>
    <property type="match status" value="1"/>
</dbReference>
<evidence type="ECO:0000313" key="17">
    <source>
        <dbReference type="Proteomes" id="UP000230956"/>
    </source>
</evidence>
<dbReference type="InterPro" id="IPR036950">
    <property type="entry name" value="PBP_transglycosylase"/>
</dbReference>
<feature type="domain" description="PASTA" evidence="15">
    <location>
        <begin position="743"/>
        <end position="812"/>
    </location>
</feature>
<evidence type="ECO:0000256" key="6">
    <source>
        <dbReference type="ARBA" id="ARBA00022679"/>
    </source>
</evidence>
<dbReference type="Gene3D" id="3.30.10.20">
    <property type="match status" value="2"/>
</dbReference>
<dbReference type="InterPro" id="IPR012338">
    <property type="entry name" value="Beta-lactam/transpept-like"/>
</dbReference>
<dbReference type="GO" id="GO:0009002">
    <property type="term" value="F:serine-type D-Ala-D-Ala carboxypeptidase activity"/>
    <property type="evidence" value="ECO:0007669"/>
    <property type="project" value="UniProtKB-EC"/>
</dbReference>
<dbReference type="Pfam" id="PF00905">
    <property type="entry name" value="Transpeptidase"/>
    <property type="match status" value="1"/>
</dbReference>
<dbReference type="GO" id="GO:0030288">
    <property type="term" value="C:outer membrane-bounded periplasmic space"/>
    <property type="evidence" value="ECO:0007669"/>
    <property type="project" value="TreeGrafter"/>
</dbReference>
<dbReference type="Proteomes" id="UP000230956">
    <property type="component" value="Unassembled WGS sequence"/>
</dbReference>
<dbReference type="GO" id="GO:0006508">
    <property type="term" value="P:proteolysis"/>
    <property type="evidence" value="ECO:0007669"/>
    <property type="project" value="UniProtKB-KW"/>
</dbReference>
<keyword evidence="5" id="KW-0328">Glycosyltransferase</keyword>
<dbReference type="PANTHER" id="PTHR32282:SF33">
    <property type="entry name" value="PEPTIDOGLYCAN GLYCOSYLTRANSFERASE"/>
    <property type="match status" value="1"/>
</dbReference>
<dbReference type="GO" id="GO:0009252">
    <property type="term" value="P:peptidoglycan biosynthetic process"/>
    <property type="evidence" value="ECO:0007669"/>
    <property type="project" value="UniProtKB-KW"/>
</dbReference>
<dbReference type="SMART" id="SM00740">
    <property type="entry name" value="PASTA"/>
    <property type="match status" value="2"/>
</dbReference>
<evidence type="ECO:0000256" key="3">
    <source>
        <dbReference type="ARBA" id="ARBA00022645"/>
    </source>
</evidence>
<evidence type="ECO:0000256" key="8">
    <source>
        <dbReference type="ARBA" id="ARBA00022960"/>
    </source>
</evidence>
<dbReference type="PANTHER" id="PTHR32282">
    <property type="entry name" value="BINDING PROTEIN TRANSPEPTIDASE, PUTATIVE-RELATED"/>
    <property type="match status" value="1"/>
</dbReference>
<feature type="transmembrane region" description="Helical" evidence="14">
    <location>
        <begin position="21"/>
        <end position="43"/>
    </location>
</feature>
<evidence type="ECO:0000256" key="14">
    <source>
        <dbReference type="SAM" id="Phobius"/>
    </source>
</evidence>
<keyword evidence="3" id="KW-0121">Carboxypeptidase</keyword>
<dbReference type="InterPro" id="IPR001460">
    <property type="entry name" value="PCN-bd_Tpept"/>
</dbReference>
<dbReference type="Pfam" id="PF03793">
    <property type="entry name" value="PASTA"/>
    <property type="match status" value="1"/>
</dbReference>
<sequence>MSRARIRRAELRAKKQRRIHAVLVLSALIIIPILVVAFGGLVATAEIMRGLPKLKNEDKIQNWQTTKIFASNGTLLTNLYYEQDRVVVPLSEVSPYLQHAVIAIEDERFYKHKGYDPEAIARAFFANLASGHTVEGASTITQQYVKNTIVTREKTFDRKIKEAALAYQLEQKYTKAQILEKYLNTIYFGHSWYGVETASNNYFGKRAKMLSLPEAAILAAIIKSPNDFSPYVNLGKAKERRDLVLHQMARLKYITPLEESQSVAAPVTARPMTKPVTPAPYFVEYVKQKLIKRYGENVVFKGGLRVYTTINLTMQKQAEQAAWSTLDHPKDPSASIVAVEPATGYIRAMVGGRDFNKDKYNLATSHNRQPGSSFKPIVFAAAIENGISPFQEYSSSPGDLPIGGGQTWHVDNYVEGSGGPPMPLRSALVRSVNTVFARLILDVGVNKVTEVAKKMGMPEWIINQDPAIALGGFTNGPSPLDMASVYSTFANGGKHCPPEAITRVTDASGKIIDQYVPKPQQTISEATAYIVTDVLQDVIRYGTGTRARISGPCAGKTGTASGYRDAWFCGYTPGLSAAVWVGYPKGQISMYNVHGIRVAGGTFPAQIWSRFMSKATANMPRGSFVKPRGGIENVLVCTESGLLPSKFCPDVEYRPFLSTKVPRQKCPLHKSPGIVAIPNVVGLPEKPAIDKLDQAHFGHSSVYREDVRGIRGVVTTQVPAAGERARQGVIIQITVSTGGVGSSAKGITVSDIVGLSEENARQQLESAGFNVIDVTSSPYQRGRAVRGKVVSQNPAAGTTLQYGQTVTIYINRRN</sequence>
<keyword evidence="7" id="KW-0378">Hydrolase</keyword>
<dbReference type="AlphaFoldDB" id="A0A2M7T811"/>
<dbReference type="SUPFAM" id="SSF53955">
    <property type="entry name" value="Lysozyme-like"/>
    <property type="match status" value="1"/>
</dbReference>
<name>A0A2M7T811_9ACTN</name>
<dbReference type="PROSITE" id="PS51178">
    <property type="entry name" value="PASTA"/>
    <property type="match status" value="1"/>
</dbReference>
<evidence type="ECO:0000256" key="4">
    <source>
        <dbReference type="ARBA" id="ARBA00022670"/>
    </source>
</evidence>
<comment type="catalytic activity">
    <reaction evidence="13">
        <text>[GlcNAc-(1-&gt;4)-Mur2Ac(oyl-L-Ala-gamma-D-Glu-L-Lys-D-Ala-D-Ala)](n)-di-trans,octa-cis-undecaprenyl diphosphate + beta-D-GlcNAc-(1-&gt;4)-Mur2Ac(oyl-L-Ala-gamma-D-Glu-L-Lys-D-Ala-D-Ala)-di-trans,octa-cis-undecaprenyl diphosphate = [GlcNAc-(1-&gt;4)-Mur2Ac(oyl-L-Ala-gamma-D-Glu-L-Lys-D-Ala-D-Ala)](n+1)-di-trans,octa-cis-undecaprenyl diphosphate + di-trans,octa-cis-undecaprenyl diphosphate + H(+)</text>
        <dbReference type="Rhea" id="RHEA:23708"/>
        <dbReference type="Rhea" id="RHEA-COMP:9602"/>
        <dbReference type="Rhea" id="RHEA-COMP:9603"/>
        <dbReference type="ChEBI" id="CHEBI:15378"/>
        <dbReference type="ChEBI" id="CHEBI:58405"/>
        <dbReference type="ChEBI" id="CHEBI:60033"/>
        <dbReference type="ChEBI" id="CHEBI:78435"/>
        <dbReference type="EC" id="2.4.99.28"/>
    </reaction>
</comment>
<gene>
    <name evidence="16" type="ORF">COY37_05515</name>
</gene>
<comment type="caution">
    <text evidence="16">The sequence shown here is derived from an EMBL/GenBank/DDBJ whole genome shotgun (WGS) entry which is preliminary data.</text>
</comment>
<evidence type="ECO:0000256" key="10">
    <source>
        <dbReference type="ARBA" id="ARBA00023268"/>
    </source>
</evidence>
<keyword evidence="9" id="KW-0573">Peptidoglycan synthesis</keyword>
<evidence type="ECO:0000256" key="11">
    <source>
        <dbReference type="ARBA" id="ARBA00023316"/>
    </source>
</evidence>
<dbReference type="NCBIfam" id="TIGR02074">
    <property type="entry name" value="PBP_1a_fam"/>
    <property type="match status" value="1"/>
</dbReference>
<protein>
    <submittedName>
        <fullName evidence="16">Penicillin-binding protein</fullName>
    </submittedName>
</protein>
<evidence type="ECO:0000256" key="13">
    <source>
        <dbReference type="ARBA" id="ARBA00049902"/>
    </source>
</evidence>
<keyword evidence="11" id="KW-0961">Cell wall biogenesis/degradation</keyword>
<dbReference type="InterPro" id="IPR023346">
    <property type="entry name" value="Lysozyme-like_dom_sf"/>
</dbReference>
<keyword evidence="8" id="KW-0133">Cell shape</keyword>
<dbReference type="Pfam" id="PF00912">
    <property type="entry name" value="Transgly"/>
    <property type="match status" value="1"/>
</dbReference>
<comment type="catalytic activity">
    <reaction evidence="12">
        <text>Preferential cleavage: (Ac)2-L-Lys-D-Ala-|-D-Ala. Also transpeptidation of peptidyl-alanyl moieties that are N-acyl substituents of D-alanine.</text>
        <dbReference type="EC" id="3.4.16.4"/>
    </reaction>
</comment>
<dbReference type="Gene3D" id="3.40.710.10">
    <property type="entry name" value="DD-peptidase/beta-lactamase superfamily"/>
    <property type="match status" value="1"/>
</dbReference>
<evidence type="ECO:0000259" key="15">
    <source>
        <dbReference type="PROSITE" id="PS51178"/>
    </source>
</evidence>
<keyword evidence="6" id="KW-0808">Transferase</keyword>
<evidence type="ECO:0000313" key="16">
    <source>
        <dbReference type="EMBL" id="PIZ39042.1"/>
    </source>
</evidence>
<keyword evidence="4" id="KW-0645">Protease</keyword>
<evidence type="ECO:0000256" key="5">
    <source>
        <dbReference type="ARBA" id="ARBA00022676"/>
    </source>
</evidence>
<comment type="similarity">
    <text evidence="2">In the N-terminal section; belongs to the glycosyltransferase 51 family.</text>
</comment>
<organism evidence="16 17">
    <name type="scientific">Candidatus Aquicultor secundus</name>
    <dbReference type="NCBI Taxonomy" id="1973895"/>
    <lineage>
        <taxon>Bacteria</taxon>
        <taxon>Bacillati</taxon>
        <taxon>Actinomycetota</taxon>
        <taxon>Candidatus Aquicultoria</taxon>
        <taxon>Candidatus Aquicultorales</taxon>
        <taxon>Candidatus Aquicultoraceae</taxon>
        <taxon>Candidatus Aquicultor</taxon>
    </lineage>
</organism>
<accession>A0A2M7T811</accession>
<evidence type="ECO:0000256" key="2">
    <source>
        <dbReference type="ARBA" id="ARBA00007739"/>
    </source>
</evidence>
<dbReference type="GO" id="GO:0008360">
    <property type="term" value="P:regulation of cell shape"/>
    <property type="evidence" value="ECO:0007669"/>
    <property type="project" value="UniProtKB-KW"/>
</dbReference>
<evidence type="ECO:0000256" key="1">
    <source>
        <dbReference type="ARBA" id="ARBA00007090"/>
    </source>
</evidence>
<dbReference type="SUPFAM" id="SSF56601">
    <property type="entry name" value="beta-lactamase/transpeptidase-like"/>
    <property type="match status" value="1"/>
</dbReference>
<dbReference type="InterPro" id="IPR005543">
    <property type="entry name" value="PASTA_dom"/>
</dbReference>
<dbReference type="EMBL" id="PFNG01000132">
    <property type="protein sequence ID" value="PIZ39042.1"/>
    <property type="molecule type" value="Genomic_DNA"/>
</dbReference>
<evidence type="ECO:0000256" key="12">
    <source>
        <dbReference type="ARBA" id="ARBA00034000"/>
    </source>
</evidence>
<evidence type="ECO:0000256" key="7">
    <source>
        <dbReference type="ARBA" id="ARBA00022801"/>
    </source>
</evidence>
<dbReference type="Gene3D" id="1.10.3810.10">
    <property type="entry name" value="Biosynthetic peptidoglycan transglycosylase-like"/>
    <property type="match status" value="1"/>
</dbReference>
<keyword evidence="14" id="KW-0812">Transmembrane</keyword>
<proteinExistence type="inferred from homology"/>
<reference evidence="17" key="1">
    <citation type="submission" date="2017-09" db="EMBL/GenBank/DDBJ databases">
        <title>Depth-based differentiation of microbial function through sediment-hosted aquifers and enrichment of novel symbionts in the deep terrestrial subsurface.</title>
        <authorList>
            <person name="Probst A.J."/>
            <person name="Ladd B."/>
            <person name="Jarett J.K."/>
            <person name="Geller-Mcgrath D.E."/>
            <person name="Sieber C.M.K."/>
            <person name="Emerson J.B."/>
            <person name="Anantharaman K."/>
            <person name="Thomas B.C."/>
            <person name="Malmstrom R."/>
            <person name="Stieglmeier M."/>
            <person name="Klingl A."/>
            <person name="Woyke T."/>
            <person name="Ryan C.M."/>
            <person name="Banfield J.F."/>
        </authorList>
    </citation>
    <scope>NUCLEOTIDE SEQUENCE [LARGE SCALE GENOMIC DNA]</scope>
</reference>